<protein>
    <recommendedName>
        <fullName evidence="4">Transposase domain-containing protein</fullName>
    </recommendedName>
</protein>
<dbReference type="PANTHER" id="PTHR46579:SF1">
    <property type="entry name" value="F5_8 TYPE C DOMAIN-CONTAINING PROTEIN"/>
    <property type="match status" value="1"/>
</dbReference>
<evidence type="ECO:0000313" key="3">
    <source>
        <dbReference type="Proteomes" id="UP001627154"/>
    </source>
</evidence>
<evidence type="ECO:0000256" key="1">
    <source>
        <dbReference type="SAM" id="MobiDB-lite"/>
    </source>
</evidence>
<dbReference type="PANTHER" id="PTHR46579">
    <property type="entry name" value="F5/8 TYPE C DOMAIN-CONTAINING PROTEIN-RELATED"/>
    <property type="match status" value="1"/>
</dbReference>
<dbReference type="Proteomes" id="UP001627154">
    <property type="component" value="Unassembled WGS sequence"/>
</dbReference>
<sequence>MDPESSPIISEFDCTGDTTMAFRDAENASFIMNSSNVTSIDLELDSSTIIEQDDDAEIDDQHENVSIMDAQHENELVVDQSNIGCSRNEHSIMDNSNEFAVDDHIDTTDDYVDEEERSNSNENWGNDICSPLESDSDYSDDSDYDYIENSDYEYSGNDSEFVEINTQFEKLNRLLNEDHWNDNVDANFVVNRIELFYSILSFSAQHSLSSSSTIDLCKMFNSFFSKKLIPESQYRIDKLFYPRESITYHAVCPQCEKYLNTFKASDKTKNCDTCDIDINLKSPLYRDYFATFDVKTEIINVIENNEYFYKKVISGVIDDDMSFNDLYDGRLYKNFKRSLPADQKNAYATLTFNSDGSPVFKSSQGSVWPIQACVNEVDFKTRSKKPIVFGMWFGKDKPSMTNFLEPFVAYINSLSELGIRCNFADEEVNIHVYALCCCVDSVARAPMQGLTQFNGRYGCNWCLHPGQLVGEGRSAVIKYPLLHFVPPRRVEFDSLMQINEAVNSQRTVFGFKNASPLINLQKFNIVDGFVPDGMHCIFLGVAKQFYNYWFNNPGNNFSLSPDEKASINELLQSIRIPKHLARACRIIKSVRFWKSKEWENWLLFYSHPILSAIQRMNSFSVHWLKLVDSVYFLMQDTISINELTRANELLKEFVAQIEDLYFPEAMTYNVHQLLHLPQSGSDWGPLYAHSGYAFESGNGQIIRMVHAEKVLSIR</sequence>
<organism evidence="2 3">
    <name type="scientific">Trichogramma kaykai</name>
    <dbReference type="NCBI Taxonomy" id="54128"/>
    <lineage>
        <taxon>Eukaryota</taxon>
        <taxon>Metazoa</taxon>
        <taxon>Ecdysozoa</taxon>
        <taxon>Arthropoda</taxon>
        <taxon>Hexapoda</taxon>
        <taxon>Insecta</taxon>
        <taxon>Pterygota</taxon>
        <taxon>Neoptera</taxon>
        <taxon>Endopterygota</taxon>
        <taxon>Hymenoptera</taxon>
        <taxon>Apocrita</taxon>
        <taxon>Proctotrupomorpha</taxon>
        <taxon>Chalcidoidea</taxon>
        <taxon>Trichogrammatidae</taxon>
        <taxon>Trichogramma</taxon>
    </lineage>
</organism>
<dbReference type="AlphaFoldDB" id="A0ABD2WA89"/>
<gene>
    <name evidence="2" type="ORF">TKK_015139</name>
</gene>
<reference evidence="2 3" key="1">
    <citation type="journal article" date="2024" name="bioRxiv">
        <title>A reference genome for Trichogramma kaykai: A tiny desert-dwelling parasitoid wasp with competing sex-ratio distorters.</title>
        <authorList>
            <person name="Culotta J."/>
            <person name="Lindsey A.R."/>
        </authorList>
    </citation>
    <scope>NUCLEOTIDE SEQUENCE [LARGE SCALE GENOMIC DNA]</scope>
    <source>
        <strain evidence="2 3">KSX58</strain>
    </source>
</reference>
<name>A0ABD2WA89_9HYME</name>
<proteinExistence type="predicted"/>
<keyword evidence="3" id="KW-1185">Reference proteome</keyword>
<feature type="region of interest" description="Disordered" evidence="1">
    <location>
        <begin position="111"/>
        <end position="140"/>
    </location>
</feature>
<dbReference type="EMBL" id="JBJJXI010000122">
    <property type="protein sequence ID" value="KAL3389776.1"/>
    <property type="molecule type" value="Genomic_DNA"/>
</dbReference>
<evidence type="ECO:0000313" key="2">
    <source>
        <dbReference type="EMBL" id="KAL3389776.1"/>
    </source>
</evidence>
<accession>A0ABD2WA89</accession>
<comment type="caution">
    <text evidence="2">The sequence shown here is derived from an EMBL/GenBank/DDBJ whole genome shotgun (WGS) entry which is preliminary data.</text>
</comment>
<evidence type="ECO:0008006" key="4">
    <source>
        <dbReference type="Google" id="ProtNLM"/>
    </source>
</evidence>